<dbReference type="AlphaFoldDB" id="A0A914EDA7"/>
<dbReference type="PANTHER" id="PTHR45886:SF18">
    <property type="entry name" value="NR LBD DOMAIN-CONTAINING PROTEIN-RELATED"/>
    <property type="match status" value="1"/>
</dbReference>
<reference evidence="7" key="1">
    <citation type="submission" date="2022-11" db="UniProtKB">
        <authorList>
            <consortium name="WormBaseParasite"/>
        </authorList>
    </citation>
    <scope>IDENTIFICATION</scope>
</reference>
<keyword evidence="4" id="KW-0675">Receptor</keyword>
<protein>
    <submittedName>
        <fullName evidence="7">NR LBD domain-containing protein</fullName>
    </submittedName>
</protein>
<evidence type="ECO:0000256" key="4">
    <source>
        <dbReference type="ARBA" id="ARBA00023170"/>
    </source>
</evidence>
<dbReference type="Proteomes" id="UP000887540">
    <property type="component" value="Unplaced"/>
</dbReference>
<evidence type="ECO:0000313" key="6">
    <source>
        <dbReference type="Proteomes" id="UP000887540"/>
    </source>
</evidence>
<keyword evidence="6" id="KW-1185">Reference proteome</keyword>
<name>A0A914EDA7_9BILA</name>
<evidence type="ECO:0000256" key="3">
    <source>
        <dbReference type="ARBA" id="ARBA00023163"/>
    </source>
</evidence>
<keyword evidence="2" id="KW-0805">Transcription regulation</keyword>
<dbReference type="WBParaSite" id="ACRNAN_scaffold7242.g19522.t1">
    <property type="protein sequence ID" value="ACRNAN_scaffold7242.g19522.t1"/>
    <property type="gene ID" value="ACRNAN_scaffold7242.g19522"/>
</dbReference>
<dbReference type="Pfam" id="PF00104">
    <property type="entry name" value="Hormone_recep"/>
    <property type="match status" value="1"/>
</dbReference>
<dbReference type="InterPro" id="IPR000536">
    <property type="entry name" value="Nucl_hrmn_rcpt_lig-bd"/>
</dbReference>
<keyword evidence="3" id="KW-0804">Transcription</keyword>
<evidence type="ECO:0000313" key="7">
    <source>
        <dbReference type="WBParaSite" id="ACRNAN_scaffold7242.g19522.t1"/>
    </source>
</evidence>
<organism evidence="6 7">
    <name type="scientific">Acrobeloides nanus</name>
    <dbReference type="NCBI Taxonomy" id="290746"/>
    <lineage>
        <taxon>Eukaryota</taxon>
        <taxon>Metazoa</taxon>
        <taxon>Ecdysozoa</taxon>
        <taxon>Nematoda</taxon>
        <taxon>Chromadorea</taxon>
        <taxon>Rhabditida</taxon>
        <taxon>Tylenchina</taxon>
        <taxon>Cephalobomorpha</taxon>
        <taxon>Cephaloboidea</taxon>
        <taxon>Cephalobidae</taxon>
        <taxon>Acrobeloides</taxon>
    </lineage>
</organism>
<dbReference type="InterPro" id="IPR035500">
    <property type="entry name" value="NHR-like_dom_sf"/>
</dbReference>
<evidence type="ECO:0000259" key="5">
    <source>
        <dbReference type="Pfam" id="PF00104"/>
    </source>
</evidence>
<accession>A0A914EDA7</accession>
<evidence type="ECO:0000256" key="2">
    <source>
        <dbReference type="ARBA" id="ARBA00023015"/>
    </source>
</evidence>
<proteinExistence type="inferred from homology"/>
<sequence length="186" mass="22059">MPDGTTPFRILVEIHKLVANQDSTTLYYIKQLFQLAHKNKTFDVMEAFHRFIENTPILSIETLEDLYVRVFDPLKRVNLTEKEYVILKTLIYCYVALPDLSEYAKSILQKEADKYSQLLLRYQQMEYGKVKGAQKYAEVITLIGTFFNLAEKHRQIFFLNRVARDNSRDEFLEARPKFLEEIMNMK</sequence>
<dbReference type="PANTHER" id="PTHR45886">
    <property type="entry name" value="NUCLEAR HORMONE RECEPTOR FAMILY-RELATED-RELATED"/>
    <property type="match status" value="1"/>
</dbReference>
<evidence type="ECO:0000256" key="1">
    <source>
        <dbReference type="ARBA" id="ARBA00005993"/>
    </source>
</evidence>
<feature type="domain" description="NR LBD" evidence="5">
    <location>
        <begin position="54"/>
        <end position="161"/>
    </location>
</feature>
<dbReference type="SUPFAM" id="SSF48508">
    <property type="entry name" value="Nuclear receptor ligand-binding domain"/>
    <property type="match status" value="1"/>
</dbReference>
<comment type="similarity">
    <text evidence="1">Belongs to the nuclear hormone receptor family.</text>
</comment>
<dbReference type="Gene3D" id="1.10.565.10">
    <property type="entry name" value="Retinoid X Receptor"/>
    <property type="match status" value="1"/>
</dbReference>